<evidence type="ECO:0000313" key="1">
    <source>
        <dbReference type="EMBL" id="MED6131810.1"/>
    </source>
</evidence>
<evidence type="ECO:0000313" key="2">
    <source>
        <dbReference type="Proteomes" id="UP001341840"/>
    </source>
</evidence>
<keyword evidence="2" id="KW-1185">Reference proteome</keyword>
<reference evidence="1 2" key="1">
    <citation type="journal article" date="2023" name="Plants (Basel)">
        <title>Bridging the Gap: Combining Genomics and Transcriptomics Approaches to Understand Stylosanthes scabra, an Orphan Legume from the Brazilian Caatinga.</title>
        <authorList>
            <person name="Ferreira-Neto J.R.C."/>
            <person name="da Silva M.D."/>
            <person name="Binneck E."/>
            <person name="de Melo N.F."/>
            <person name="da Silva R.H."/>
            <person name="de Melo A.L.T.M."/>
            <person name="Pandolfi V."/>
            <person name="Bustamante F.O."/>
            <person name="Brasileiro-Vidal A.C."/>
            <person name="Benko-Iseppon A.M."/>
        </authorList>
    </citation>
    <scope>NUCLEOTIDE SEQUENCE [LARGE SCALE GENOMIC DNA]</scope>
    <source>
        <tissue evidence="1">Leaves</tissue>
    </source>
</reference>
<name>A0ABU6S722_9FABA</name>
<comment type="caution">
    <text evidence="1">The sequence shown here is derived from an EMBL/GenBank/DDBJ whole genome shotgun (WGS) entry which is preliminary data.</text>
</comment>
<proteinExistence type="predicted"/>
<sequence length="176" mass="19723">MEEGIQLWRWWWNAPGGLQGDSKQARGGGDRRCPGGMPPVNPLFKWRHQTPHSSSATTDDDVKGVTGAAAGWEVVWSQGAAGVRCARVWGWFLFLDENEEVRLVSSLSLNFPSDISSNLLVDRNYGANHSCKTFRRHFRRISEFDGNCLVQFSFSLSSMKSPTQISVRIVPSKIPR</sequence>
<organism evidence="1 2">
    <name type="scientific">Stylosanthes scabra</name>
    <dbReference type="NCBI Taxonomy" id="79078"/>
    <lineage>
        <taxon>Eukaryota</taxon>
        <taxon>Viridiplantae</taxon>
        <taxon>Streptophyta</taxon>
        <taxon>Embryophyta</taxon>
        <taxon>Tracheophyta</taxon>
        <taxon>Spermatophyta</taxon>
        <taxon>Magnoliopsida</taxon>
        <taxon>eudicotyledons</taxon>
        <taxon>Gunneridae</taxon>
        <taxon>Pentapetalae</taxon>
        <taxon>rosids</taxon>
        <taxon>fabids</taxon>
        <taxon>Fabales</taxon>
        <taxon>Fabaceae</taxon>
        <taxon>Papilionoideae</taxon>
        <taxon>50 kb inversion clade</taxon>
        <taxon>dalbergioids sensu lato</taxon>
        <taxon>Dalbergieae</taxon>
        <taxon>Pterocarpus clade</taxon>
        <taxon>Stylosanthes</taxon>
    </lineage>
</organism>
<protein>
    <submittedName>
        <fullName evidence="1">Uncharacterized protein</fullName>
    </submittedName>
</protein>
<accession>A0ABU6S722</accession>
<dbReference type="EMBL" id="JASCZI010060449">
    <property type="protein sequence ID" value="MED6131810.1"/>
    <property type="molecule type" value="Genomic_DNA"/>
</dbReference>
<gene>
    <name evidence="1" type="ORF">PIB30_013292</name>
</gene>
<dbReference type="Proteomes" id="UP001341840">
    <property type="component" value="Unassembled WGS sequence"/>
</dbReference>